<dbReference type="EMBL" id="ACFC01000021">
    <property type="protein sequence ID" value="EEE03862.1"/>
    <property type="molecule type" value="Genomic_DNA"/>
</dbReference>
<sequence length="51" mass="5803">MLRRQPTDFDFVLEHPLYSFSSRCAPRALVCTPVSARHGSTTHHRRAHANA</sequence>
<evidence type="ECO:0000313" key="2">
    <source>
        <dbReference type="Proteomes" id="UP000004535"/>
    </source>
</evidence>
<comment type="caution">
    <text evidence="1">The sequence shown here is derived from an EMBL/GenBank/DDBJ whole genome shotgun (WGS) entry which is preliminary data.</text>
</comment>
<reference evidence="1 2" key="1">
    <citation type="journal article" date="2012" name="J. Bacteriol.">
        <title>Draft Genome Sequence Determination for Cystic Fibrosis and Chronic Granulomatous Disease Burkholderia multivorans Isolates.</title>
        <authorList>
            <person name="Varga J.J."/>
            <person name="Losada L."/>
            <person name="Zelazny A.M."/>
            <person name="Brinkac L."/>
            <person name="Harkins D."/>
            <person name="Radune D."/>
            <person name="Hostetler J."/>
            <person name="Sampaio E.P."/>
            <person name="Ronning C.M."/>
            <person name="Nierman W.C."/>
            <person name="Greenberg D.E."/>
            <person name="Holland S.M."/>
            <person name="Goldberg J.B."/>
        </authorList>
    </citation>
    <scope>NUCLEOTIDE SEQUENCE [LARGE SCALE GENOMIC DNA]</scope>
    <source>
        <strain evidence="1 2">CGD2</strain>
    </source>
</reference>
<dbReference type="Proteomes" id="UP000004535">
    <property type="component" value="Unassembled WGS sequence"/>
</dbReference>
<protein>
    <submittedName>
        <fullName evidence="1">Uncharacterized protein</fullName>
    </submittedName>
</protein>
<name>B9BZJ1_9BURK</name>
<dbReference type="AlphaFoldDB" id="B9BZJ1"/>
<proteinExistence type="predicted"/>
<organism evidence="1 2">
    <name type="scientific">Burkholderia multivorans CGD2</name>
    <dbReference type="NCBI Taxonomy" id="513052"/>
    <lineage>
        <taxon>Bacteria</taxon>
        <taxon>Pseudomonadati</taxon>
        <taxon>Pseudomonadota</taxon>
        <taxon>Betaproteobacteria</taxon>
        <taxon>Burkholderiales</taxon>
        <taxon>Burkholderiaceae</taxon>
        <taxon>Burkholderia</taxon>
        <taxon>Burkholderia cepacia complex</taxon>
    </lineage>
</organism>
<gene>
    <name evidence="1" type="ORF">BURMUCGD2_0077</name>
</gene>
<accession>B9BZJ1</accession>
<evidence type="ECO:0000313" key="1">
    <source>
        <dbReference type="EMBL" id="EEE03862.1"/>
    </source>
</evidence>